<dbReference type="PANTHER" id="PTHR10615">
    <property type="entry name" value="HISTONE ACETYLTRANSFERASE"/>
    <property type="match status" value="1"/>
</dbReference>
<comment type="similarity">
    <text evidence="2 13">Belongs to the MYST (SAS/MOZ) family.</text>
</comment>
<dbReference type="InterPro" id="IPR050603">
    <property type="entry name" value="MYST_HAT"/>
</dbReference>
<sequence>MTAATRVATPAASQPRGSGGRFAAKPRKKPEPIIEDVVMEDEEESEEDAEGEEDDTQELAAKLDEPEDDAEGEEDDRNSEEDDEDDEDSEVVGAVKRRSTRNSRARSQSDDEEADIRSNEDSRDGESGESGSASENEWEADNAAAEEEDIEVDNAVSNTCVFCGQDEEHDPGEDFEEYLACAVCGDNAHRQCAREAQALAVEDGKNPIPRNHSITKVMFVPDPTKWRCKTCLENGLEPDDEDELVQDSDPNAALRRSSVPKIARDLLPAARGGIKPGSHSVFNNLILDEDPLDGSRSLRKRKSTTEEFEDAGDQKRRRASTVTDTEENVRVATAQTVGPETANGTDGDGSDGRLSRPRRQHRPGGTSARIVQSSTEPKSIVIAIPISAAALDSVEKNAQRKQRRRERDRERRARQNNNKASTTVVQPEPQAHYPAIATTMYSNPFYAFPDREVDELKGKPYGGILTENEAKTDRTYPQQEDREVFEAARRKAEEDWRTKTEAQVSETPARPKTLGPPSKIKCINFGNYEIDTWHAAPYPEEYSRNKVLYICEFCLKYMSSDFVAWRHKLKCPARHPPGDEIYRSKIINPETKRPTTLSFFEVDGRRNPLYCQNLCLLAKLFLGSKTLYYDVEPFLFYVMTENDEFGCHFVGYFSKEKRGLGPPPVQQPNTSFDHSQPQLATTADAKSQGSDPSIFTNPGNNVSCILVLPIHMRRGFGRTMIEFSYLLTKVEGRTGSPEKPLSDMGLVSYRSYWRGVLCKLLLRYRESNADARPPSIASIARETGMTPDDIISTLEALRFLVRDPVTHTYALRLDYDYMREYVDKQDKKMHINIDPEKLIWTPYVMGRPTSYFALGEEANAPIQTKAPRDDPEDETRPPGDMGPPEPKTNGVHPDPDPPLSSNVTPILPSDPVSPRTLKKTPHLPPPPLPSSVSSPARSPLKYPSTPNGISTFSRRHSYDTLFSESATSSTRLSHIPPSRFEIFPPVPGAAPKRRPGRPVGGRSTRRSYGGRRVYSSPGSRARKAERERARRAALAAARALEKGGAEGSKASGVGRSQRAEQRDEEDVDQGTGEAENGEGEEGENGDAEVGDAMEIDDKDVEDEEFVPDGEGEEDAEGESEEEEEEDAEGEEE</sequence>
<dbReference type="GO" id="GO:0003712">
    <property type="term" value="F:transcription coregulator activity"/>
    <property type="evidence" value="ECO:0007669"/>
    <property type="project" value="TreeGrafter"/>
</dbReference>
<dbReference type="InterPro" id="IPR019787">
    <property type="entry name" value="Znf_PHD-finger"/>
</dbReference>
<feature type="compositionally biased region" description="Basic residues" evidence="14">
    <location>
        <begin position="95"/>
        <end position="104"/>
    </location>
</feature>
<evidence type="ECO:0000256" key="1">
    <source>
        <dbReference type="ARBA" id="ARBA00004123"/>
    </source>
</evidence>
<keyword evidence="9" id="KW-0007">Acetylation</keyword>
<dbReference type="InterPro" id="IPR016181">
    <property type="entry name" value="Acyl_CoA_acyltransferase"/>
</dbReference>
<dbReference type="Gene3D" id="3.30.60.60">
    <property type="entry name" value="N-acetyl transferase-like"/>
    <property type="match status" value="1"/>
</dbReference>
<feature type="compositionally biased region" description="Acidic residues" evidence="14">
    <location>
        <begin position="1075"/>
        <end position="1132"/>
    </location>
</feature>
<comment type="catalytic activity">
    <reaction evidence="13">
        <text>L-lysyl-[protein] + acetyl-CoA = N(6)-acetyl-L-lysyl-[protein] + CoA + H(+)</text>
        <dbReference type="Rhea" id="RHEA:45948"/>
        <dbReference type="Rhea" id="RHEA-COMP:9752"/>
        <dbReference type="Rhea" id="RHEA-COMP:10731"/>
        <dbReference type="ChEBI" id="CHEBI:15378"/>
        <dbReference type="ChEBI" id="CHEBI:29969"/>
        <dbReference type="ChEBI" id="CHEBI:57287"/>
        <dbReference type="ChEBI" id="CHEBI:57288"/>
        <dbReference type="ChEBI" id="CHEBI:61930"/>
        <dbReference type="EC" id="2.3.1.48"/>
    </reaction>
</comment>
<dbReference type="GO" id="GO:0004402">
    <property type="term" value="F:histone acetyltransferase activity"/>
    <property type="evidence" value="ECO:0007669"/>
    <property type="project" value="InterPro"/>
</dbReference>
<protein>
    <recommendedName>
        <fullName evidence="3 13">Histone acetyltransferase</fullName>
        <ecNumber evidence="3 13">2.3.1.48</ecNumber>
    </recommendedName>
</protein>
<dbReference type="GO" id="GO:0003682">
    <property type="term" value="F:chromatin binding"/>
    <property type="evidence" value="ECO:0007669"/>
    <property type="project" value="TreeGrafter"/>
</dbReference>
<feature type="region of interest" description="Disordered" evidence="14">
    <location>
        <begin position="858"/>
        <end position="953"/>
    </location>
</feature>
<dbReference type="GO" id="GO:0006357">
    <property type="term" value="P:regulation of transcription by RNA polymerase II"/>
    <property type="evidence" value="ECO:0007669"/>
    <property type="project" value="TreeGrafter"/>
</dbReference>
<evidence type="ECO:0000313" key="16">
    <source>
        <dbReference type="EMBL" id="PNS16414.1"/>
    </source>
</evidence>
<dbReference type="SMART" id="SM00249">
    <property type="entry name" value="PHD"/>
    <property type="match status" value="1"/>
</dbReference>
<comment type="subcellular location">
    <subcellularLocation>
        <location evidence="1 13">Nucleus</location>
    </subcellularLocation>
</comment>
<proteinExistence type="inferred from homology"/>
<feature type="compositionally biased region" description="Low complexity" evidence="14">
    <location>
        <begin position="930"/>
        <end position="940"/>
    </location>
</feature>
<feature type="region of interest" description="Disordered" evidence="14">
    <location>
        <begin position="1"/>
        <end position="152"/>
    </location>
</feature>
<evidence type="ECO:0000313" key="17">
    <source>
        <dbReference type="Proteomes" id="UP000243797"/>
    </source>
</evidence>
<dbReference type="InParanoid" id="A0A2K1QMP6"/>
<dbReference type="GO" id="GO:0005634">
    <property type="term" value="C:nucleus"/>
    <property type="evidence" value="ECO:0007669"/>
    <property type="project" value="UniProtKB-SubCell"/>
</dbReference>
<dbReference type="FunFam" id="3.30.60.60:FF:000001">
    <property type="entry name" value="Histone acetyltransferase"/>
    <property type="match status" value="1"/>
</dbReference>
<dbReference type="InterPro" id="IPR001965">
    <property type="entry name" value="Znf_PHD"/>
</dbReference>
<feature type="region of interest" description="Disordered" evidence="14">
    <location>
        <begin position="394"/>
        <end position="427"/>
    </location>
</feature>
<evidence type="ECO:0000256" key="5">
    <source>
        <dbReference type="ARBA" id="ARBA00022723"/>
    </source>
</evidence>
<feature type="region of interest" description="Disordered" evidence="14">
    <location>
        <begin position="493"/>
        <end position="513"/>
    </location>
</feature>
<dbReference type="Pfam" id="PF01853">
    <property type="entry name" value="MOZ_SAS"/>
    <property type="match status" value="2"/>
</dbReference>
<dbReference type="STRING" id="2082308.A0A2K1QMP6"/>
<gene>
    <name evidence="16" type="ORF">CAC42_148</name>
</gene>
<dbReference type="InterPro" id="IPR002717">
    <property type="entry name" value="HAT_MYST-type"/>
</dbReference>
<dbReference type="Pfam" id="PF17772">
    <property type="entry name" value="zf-MYST"/>
    <property type="match status" value="1"/>
</dbReference>
<evidence type="ECO:0000256" key="11">
    <source>
        <dbReference type="ARBA" id="ARBA00045805"/>
    </source>
</evidence>
<evidence type="ECO:0000256" key="6">
    <source>
        <dbReference type="ARBA" id="ARBA00022771"/>
    </source>
</evidence>
<evidence type="ECO:0000256" key="13">
    <source>
        <dbReference type="RuleBase" id="RU361211"/>
    </source>
</evidence>
<evidence type="ECO:0000256" key="7">
    <source>
        <dbReference type="ARBA" id="ARBA00022833"/>
    </source>
</evidence>
<dbReference type="GO" id="GO:1990467">
    <property type="term" value="C:NuA3a histone acetyltransferase complex"/>
    <property type="evidence" value="ECO:0007669"/>
    <property type="project" value="TreeGrafter"/>
</dbReference>
<evidence type="ECO:0000259" key="15">
    <source>
        <dbReference type="PROSITE" id="PS51726"/>
    </source>
</evidence>
<feature type="active site" description="Proton donor/acceptor" evidence="12">
    <location>
        <position position="738"/>
    </location>
</feature>
<dbReference type="PANTHER" id="PTHR10615:SF161">
    <property type="entry name" value="HISTONE ACETYLTRANSFERASE KAT7"/>
    <property type="match status" value="1"/>
</dbReference>
<evidence type="ECO:0000256" key="2">
    <source>
        <dbReference type="ARBA" id="ARBA00010107"/>
    </source>
</evidence>
<feature type="compositionally biased region" description="Low complexity" evidence="14">
    <location>
        <begin position="1010"/>
        <end position="1019"/>
    </location>
</feature>
<comment type="caution">
    <text evidence="16">The sequence shown here is derived from an EMBL/GenBank/DDBJ whole genome shotgun (WGS) entry which is preliminary data.</text>
</comment>
<dbReference type="EC" id="2.3.1.48" evidence="3 13"/>
<dbReference type="Pfam" id="PF16866">
    <property type="entry name" value="PHD_4"/>
    <property type="match status" value="1"/>
</dbReference>
<keyword evidence="10 13" id="KW-0539">Nucleus</keyword>
<dbReference type="PROSITE" id="PS51726">
    <property type="entry name" value="MYST_HAT"/>
    <property type="match status" value="1"/>
</dbReference>
<feature type="domain" description="MYST-type HAT" evidence="15">
    <location>
        <begin position="515"/>
        <end position="842"/>
    </location>
</feature>
<feature type="compositionally biased region" description="Basic and acidic residues" evidence="14">
    <location>
        <begin position="866"/>
        <end position="877"/>
    </location>
</feature>
<keyword evidence="17" id="KW-1185">Reference proteome</keyword>
<dbReference type="OrthoDB" id="787137at2759"/>
<feature type="compositionally biased region" description="Polar residues" evidence="14">
    <location>
        <begin position="667"/>
        <end position="694"/>
    </location>
</feature>
<keyword evidence="6" id="KW-0863">Zinc-finger</keyword>
<dbReference type="EMBL" id="NKHZ01000057">
    <property type="protein sequence ID" value="PNS16414.1"/>
    <property type="molecule type" value="Genomic_DNA"/>
</dbReference>
<feature type="region of interest" description="Disordered" evidence="14">
    <location>
        <begin position="288"/>
        <end position="374"/>
    </location>
</feature>
<dbReference type="InterPro" id="IPR040706">
    <property type="entry name" value="Zf-MYST"/>
</dbReference>
<evidence type="ECO:0000256" key="4">
    <source>
        <dbReference type="ARBA" id="ARBA00022679"/>
    </source>
</evidence>
<feature type="compositionally biased region" description="Acidic residues" evidence="14">
    <location>
        <begin position="136"/>
        <end position="152"/>
    </location>
</feature>
<evidence type="ECO:0000256" key="10">
    <source>
        <dbReference type="ARBA" id="ARBA00023242"/>
    </source>
</evidence>
<dbReference type="Gene3D" id="1.10.10.10">
    <property type="entry name" value="Winged helix-like DNA-binding domain superfamily/Winged helix DNA-binding domain"/>
    <property type="match status" value="1"/>
</dbReference>
<reference evidence="16 17" key="1">
    <citation type="submission" date="2017-06" db="EMBL/GenBank/DDBJ databases">
        <title>Draft genome sequence of a variant of Elsinoe murrayae.</title>
        <authorList>
            <person name="Cheng Q."/>
        </authorList>
    </citation>
    <scope>NUCLEOTIDE SEQUENCE [LARGE SCALE GENOMIC DNA]</scope>
    <source>
        <strain evidence="16 17">CQ-2017a</strain>
    </source>
</reference>
<keyword evidence="5" id="KW-0479">Metal-binding</keyword>
<evidence type="ECO:0000256" key="3">
    <source>
        <dbReference type="ARBA" id="ARBA00013184"/>
    </source>
</evidence>
<dbReference type="Proteomes" id="UP000243797">
    <property type="component" value="Unassembled WGS sequence"/>
</dbReference>
<dbReference type="InterPro" id="IPR036388">
    <property type="entry name" value="WH-like_DNA-bd_sf"/>
</dbReference>
<feature type="region of interest" description="Disordered" evidence="14">
    <location>
        <begin position="660"/>
        <end position="694"/>
    </location>
</feature>
<comment type="function">
    <text evidence="11">Catalytic component of the NuA4 histone acetyltransferase (HAT) complex which is involved in epigenetic transcriptional activation of selected genes principally by acetylation of nucleosomal histones H4, H3, H2B, H2A and H2A variant H2A.Z. Acetylates histone H4 to form H4K5ac, H4K8ac, H4K12ac and H4K16ac, histone H3 to form H3K14ac, and histone H2A to form H2AK4ac and H2AK7ac. The NuA4 complex is involved in the DNA damage response and is required for chromosome segregation. The NuA4 complex plays a direct role in repair of DNA double-strand breaks (DSBs) through homologous recombination. Recruitment to promoters depends on H3K4me. Also acetylates non-histone proteins. In addition to protein acetyltransferase, can use different acyl-CoA substrates, such as 2-hydroxyisobutanoyl-CoA (2-hydroxyisobutyryl-CoA) or (2E)-butenoyl-CoA (crotonyl-CoA), and is able to mediate protein 2-hydroxyisobutyrylation and crotonylation, respectively.</text>
</comment>
<evidence type="ECO:0000256" key="9">
    <source>
        <dbReference type="ARBA" id="ARBA00022990"/>
    </source>
</evidence>
<keyword evidence="8" id="KW-0156">Chromatin regulator</keyword>
<dbReference type="AlphaFoldDB" id="A0A2K1QMP6"/>
<keyword evidence="4" id="KW-0808">Transferase</keyword>
<evidence type="ECO:0000256" key="8">
    <source>
        <dbReference type="ARBA" id="ARBA00022853"/>
    </source>
</evidence>
<dbReference type="GO" id="GO:0008270">
    <property type="term" value="F:zinc ion binding"/>
    <property type="evidence" value="ECO:0007669"/>
    <property type="project" value="UniProtKB-KW"/>
</dbReference>
<dbReference type="SUPFAM" id="SSF55729">
    <property type="entry name" value="Acyl-CoA N-acyltransferases (Nat)"/>
    <property type="match status" value="1"/>
</dbReference>
<keyword evidence="7" id="KW-0862">Zinc</keyword>
<accession>A0A2K1QMP6</accession>
<feature type="compositionally biased region" description="Polar residues" evidence="14">
    <location>
        <begin position="333"/>
        <end position="344"/>
    </location>
</feature>
<feature type="compositionally biased region" description="Acidic residues" evidence="14">
    <location>
        <begin position="33"/>
        <end position="57"/>
    </location>
</feature>
<evidence type="ECO:0000256" key="12">
    <source>
        <dbReference type="PIRSR" id="PIRSR602717-51"/>
    </source>
</evidence>
<feature type="compositionally biased region" description="Basic and acidic residues" evidence="14">
    <location>
        <begin position="115"/>
        <end position="126"/>
    </location>
</feature>
<feature type="compositionally biased region" description="Acidic residues" evidence="14">
    <location>
        <begin position="65"/>
        <end position="90"/>
    </location>
</feature>
<evidence type="ECO:0000256" key="14">
    <source>
        <dbReference type="SAM" id="MobiDB-lite"/>
    </source>
</evidence>
<name>A0A2K1QMP6_9PEZI</name>
<organism evidence="16 17">
    <name type="scientific">Sphaceloma murrayae</name>
    <dbReference type="NCBI Taxonomy" id="2082308"/>
    <lineage>
        <taxon>Eukaryota</taxon>
        <taxon>Fungi</taxon>
        <taxon>Dikarya</taxon>
        <taxon>Ascomycota</taxon>
        <taxon>Pezizomycotina</taxon>
        <taxon>Dothideomycetes</taxon>
        <taxon>Dothideomycetidae</taxon>
        <taxon>Myriangiales</taxon>
        <taxon>Elsinoaceae</taxon>
        <taxon>Sphaceloma</taxon>
    </lineage>
</organism>
<dbReference type="Gene3D" id="3.40.630.30">
    <property type="match status" value="1"/>
</dbReference>
<feature type="region of interest" description="Disordered" evidence="14">
    <location>
        <begin position="966"/>
        <end position="1132"/>
    </location>
</feature>